<dbReference type="GO" id="GO:0045893">
    <property type="term" value="P:positive regulation of DNA-templated transcription"/>
    <property type="evidence" value="ECO:0007669"/>
    <property type="project" value="TreeGrafter"/>
</dbReference>
<dbReference type="PANTHER" id="PTHR31008">
    <property type="entry name" value="COP1-INTERACTING PROTEIN-RELATED"/>
    <property type="match status" value="1"/>
</dbReference>
<feature type="compositionally biased region" description="Basic and acidic residues" evidence="1">
    <location>
        <begin position="558"/>
        <end position="569"/>
    </location>
</feature>
<reference evidence="3" key="1">
    <citation type="journal article" date="2019" name="Curr. Biol.">
        <title>Genome Sequence of Striga asiatica Provides Insight into the Evolution of Plant Parasitism.</title>
        <authorList>
            <person name="Yoshida S."/>
            <person name="Kim S."/>
            <person name="Wafula E.K."/>
            <person name="Tanskanen J."/>
            <person name="Kim Y.M."/>
            <person name="Honaas L."/>
            <person name="Yang Z."/>
            <person name="Spallek T."/>
            <person name="Conn C.E."/>
            <person name="Ichihashi Y."/>
            <person name="Cheong K."/>
            <person name="Cui S."/>
            <person name="Der J.P."/>
            <person name="Gundlach H."/>
            <person name="Jiao Y."/>
            <person name="Hori C."/>
            <person name="Ishida J.K."/>
            <person name="Kasahara H."/>
            <person name="Kiba T."/>
            <person name="Kim M.S."/>
            <person name="Koo N."/>
            <person name="Laohavisit A."/>
            <person name="Lee Y.H."/>
            <person name="Lumba S."/>
            <person name="McCourt P."/>
            <person name="Mortimer J.C."/>
            <person name="Mutuku J.M."/>
            <person name="Nomura T."/>
            <person name="Sasaki-Sekimoto Y."/>
            <person name="Seto Y."/>
            <person name="Wang Y."/>
            <person name="Wakatake T."/>
            <person name="Sakakibara H."/>
            <person name="Demura T."/>
            <person name="Yamaguchi S."/>
            <person name="Yoneyama K."/>
            <person name="Manabe R.I."/>
            <person name="Nelson D.C."/>
            <person name="Schulman A.H."/>
            <person name="Timko M.P."/>
            <person name="dePamphilis C.W."/>
            <person name="Choi D."/>
            <person name="Shirasu K."/>
        </authorList>
    </citation>
    <scope>NUCLEOTIDE SEQUENCE [LARGE SCALE GENOMIC DNA]</scope>
    <source>
        <strain evidence="3">cv. UVA1</strain>
    </source>
</reference>
<keyword evidence="3" id="KW-1185">Reference proteome</keyword>
<feature type="non-terminal residue" evidence="2">
    <location>
        <position position="1"/>
    </location>
</feature>
<gene>
    <name evidence="2" type="ORF">STAS_34252</name>
</gene>
<feature type="compositionally biased region" description="Basic and acidic residues" evidence="1">
    <location>
        <begin position="602"/>
        <end position="628"/>
    </location>
</feature>
<organism evidence="2 3">
    <name type="scientific">Striga asiatica</name>
    <name type="common">Asiatic witchweed</name>
    <name type="synonym">Buchnera asiatica</name>
    <dbReference type="NCBI Taxonomy" id="4170"/>
    <lineage>
        <taxon>Eukaryota</taxon>
        <taxon>Viridiplantae</taxon>
        <taxon>Streptophyta</taxon>
        <taxon>Embryophyta</taxon>
        <taxon>Tracheophyta</taxon>
        <taxon>Spermatophyta</taxon>
        <taxon>Magnoliopsida</taxon>
        <taxon>eudicotyledons</taxon>
        <taxon>Gunneridae</taxon>
        <taxon>Pentapetalae</taxon>
        <taxon>asterids</taxon>
        <taxon>lamiids</taxon>
        <taxon>Lamiales</taxon>
        <taxon>Orobanchaceae</taxon>
        <taxon>Buchnereae</taxon>
        <taxon>Striga</taxon>
    </lineage>
</organism>
<dbReference type="Proteomes" id="UP000325081">
    <property type="component" value="Unassembled WGS sequence"/>
</dbReference>
<feature type="compositionally biased region" description="Basic and acidic residues" evidence="1">
    <location>
        <begin position="638"/>
        <end position="649"/>
    </location>
</feature>
<dbReference type="EMBL" id="BKCP01012736">
    <property type="protein sequence ID" value="GER56524.1"/>
    <property type="molecule type" value="Genomic_DNA"/>
</dbReference>
<dbReference type="GO" id="GO:0009416">
    <property type="term" value="P:response to light stimulus"/>
    <property type="evidence" value="ECO:0007669"/>
    <property type="project" value="TreeGrafter"/>
</dbReference>
<feature type="compositionally biased region" description="Low complexity" evidence="1">
    <location>
        <begin position="205"/>
        <end position="218"/>
    </location>
</feature>
<evidence type="ECO:0000256" key="1">
    <source>
        <dbReference type="SAM" id="MobiDB-lite"/>
    </source>
</evidence>
<feature type="region of interest" description="Disordered" evidence="1">
    <location>
        <begin position="1"/>
        <end position="38"/>
    </location>
</feature>
<dbReference type="AlphaFoldDB" id="A0A5A7RH70"/>
<name>A0A5A7RH70_STRAF</name>
<evidence type="ECO:0000313" key="2">
    <source>
        <dbReference type="EMBL" id="GER56524.1"/>
    </source>
</evidence>
<sequence length="841" mass="94271">SPGTASTSDGDPKTPAGPPKPKIHRSSDTEDDDEKNPKIRLHRVLESRKAMLKKEQAMAYARSLVAGFEMDSLYDLVSFGDAFGAHRLREACVNFMELCNKKNEDKIWMDEVAAVRASYLGTSGITETNEENGLPVEFNQQQPQLPKWPQHCPQYMQNSQASLFQPYPGYIFPGSMPWPADFRRQKSHKTKEKYANTKNEESVESDGSGSGSSSSSSDEMVKTKKHSKKSSSKKVIIRNINYIAQGRNESHSNSSGEEEYMRPKSSKMKNVGSELTEKEGVFDSEEQKKDGNWDIFQNLLMKDSGSNTMDVSQEDYSQKVYGEENSSSLYTSGKYAGDDFLLTGSSTGNGFGKKEDYKTFEGGESFHGVAKRTSKDEEFLISSRTAERGYYMENARLDSTEPMVMKTRKDDDFVKLDVHQNAEGYINTDHNMFSGDQAMANRNIRTAENKVDVLMDDSFMVQPRTSDGPSQTRPKDDIFLVTDMAGVDKTNKNVPGKSEDSHNHYYEPEDLKMMLGHDLVNEQDYKNDFLLVETVGAHMKGEPSELNVKEGKNGTGKETGRKMGRKEPMSRTPSGSLGRRKSDIPPRSKITVTGKTMNRSKSVTEDEKRKRMEELLIQRQKRIADRSSSKGLTVKPPETSKRPPKEIKKNKSVSSPNPNPKPLGPVFKNKNPLKPVMRNKPSSPAGPKTEHNKKLTPNVKNSPKATQEPKNVMADVRKSEKVEVNNGISEEDVGEVKILHTVTSIEKTQVIAVSAKDDMLEKNISDRVELTITPQVEQNDSKPSERKKLTFSPEISIVNIATTPPESEEAIIHSRKKWNNGESSPKIPKGFRRLLLFGRKS</sequence>
<feature type="compositionally biased region" description="Basic residues" evidence="1">
    <location>
        <begin position="223"/>
        <end position="236"/>
    </location>
</feature>
<dbReference type="OrthoDB" id="1749136at2759"/>
<comment type="caution">
    <text evidence="2">The sequence shown here is derived from an EMBL/GenBank/DDBJ whole genome shotgun (WGS) entry which is preliminary data.</text>
</comment>
<feature type="compositionally biased region" description="Basic and acidic residues" evidence="1">
    <location>
        <begin position="541"/>
        <end position="552"/>
    </location>
</feature>
<protein>
    <submittedName>
        <fullName evidence="2">COP1-interacting protein 7</fullName>
    </submittedName>
</protein>
<feature type="compositionally biased region" description="Polar residues" evidence="1">
    <location>
        <begin position="698"/>
        <end position="709"/>
    </location>
</feature>
<evidence type="ECO:0000313" key="3">
    <source>
        <dbReference type="Proteomes" id="UP000325081"/>
    </source>
</evidence>
<feature type="compositionally biased region" description="Basic and acidic residues" evidence="1">
    <location>
        <begin position="192"/>
        <end position="201"/>
    </location>
</feature>
<feature type="region of interest" description="Disordered" evidence="1">
    <location>
        <begin position="184"/>
        <end position="272"/>
    </location>
</feature>
<feature type="region of interest" description="Disordered" evidence="1">
    <location>
        <begin position="541"/>
        <end position="718"/>
    </location>
</feature>
<dbReference type="PANTHER" id="PTHR31008:SF4">
    <property type="entry name" value="COP1-INTERACTING PROTEIN 7"/>
    <property type="match status" value="1"/>
</dbReference>
<proteinExistence type="predicted"/>
<accession>A0A5A7RH70</accession>
<feature type="compositionally biased region" description="Polar residues" evidence="1">
    <location>
        <begin position="590"/>
        <end position="601"/>
    </location>
</feature>